<keyword evidence="1" id="KW-0472">Membrane</keyword>
<dbReference type="STRING" id="223786.SAMN05216234_10565"/>
<sequence>MRHGFTLLLAIVIMVLIGTLMSLMLSFTTTTSKQTEDIYLKEQAELIARSATEYALLKISGNNWSNGECINNINDLNRYKNFDVNITIYYFGKGLPSSCNILDNNLYTKESNGTALIDVIVSITDPITSEKINFHKRTIQKP</sequence>
<dbReference type="OrthoDB" id="5372904at2"/>
<proteinExistence type="predicted"/>
<organism evidence="2 3">
    <name type="scientific">Hydrogenimonas thermophila</name>
    <dbReference type="NCBI Taxonomy" id="223786"/>
    <lineage>
        <taxon>Bacteria</taxon>
        <taxon>Pseudomonadati</taxon>
        <taxon>Campylobacterota</taxon>
        <taxon>Epsilonproteobacteria</taxon>
        <taxon>Campylobacterales</taxon>
        <taxon>Hydrogenimonadaceae</taxon>
        <taxon>Hydrogenimonas</taxon>
    </lineage>
</organism>
<evidence type="ECO:0000313" key="3">
    <source>
        <dbReference type="Proteomes" id="UP000199227"/>
    </source>
</evidence>
<name>A0A1I5M9R2_9BACT</name>
<evidence type="ECO:0008006" key="4">
    <source>
        <dbReference type="Google" id="ProtNLM"/>
    </source>
</evidence>
<dbReference type="Proteomes" id="UP000199227">
    <property type="component" value="Unassembled WGS sequence"/>
</dbReference>
<feature type="transmembrane region" description="Helical" evidence="1">
    <location>
        <begin position="7"/>
        <end position="27"/>
    </location>
</feature>
<dbReference type="AlphaFoldDB" id="A0A1I5M9R2"/>
<keyword evidence="1" id="KW-0812">Transmembrane</keyword>
<dbReference type="RefSeq" id="WP_092911030.1">
    <property type="nucleotide sequence ID" value="NZ_FOXB01000005.1"/>
</dbReference>
<reference evidence="2 3" key="1">
    <citation type="submission" date="2016-10" db="EMBL/GenBank/DDBJ databases">
        <authorList>
            <person name="de Groot N.N."/>
        </authorList>
    </citation>
    <scope>NUCLEOTIDE SEQUENCE [LARGE SCALE GENOMIC DNA]</scope>
    <source>
        <strain evidence="2 3">EP1-55-1</strain>
    </source>
</reference>
<evidence type="ECO:0000313" key="2">
    <source>
        <dbReference type="EMBL" id="SFP06047.1"/>
    </source>
</evidence>
<protein>
    <recommendedName>
        <fullName evidence="4">Type II secretion system protein</fullName>
    </recommendedName>
</protein>
<gene>
    <name evidence="2" type="ORF">SAMN05216234_10565</name>
</gene>
<accession>A0A1I5M9R2</accession>
<dbReference type="EMBL" id="FOXB01000005">
    <property type="protein sequence ID" value="SFP06047.1"/>
    <property type="molecule type" value="Genomic_DNA"/>
</dbReference>
<keyword evidence="3" id="KW-1185">Reference proteome</keyword>
<evidence type="ECO:0000256" key="1">
    <source>
        <dbReference type="SAM" id="Phobius"/>
    </source>
</evidence>
<keyword evidence="1" id="KW-1133">Transmembrane helix</keyword>